<dbReference type="EMBL" id="QEXO01000001">
    <property type="protein sequence ID" value="PWE15339.1"/>
    <property type="molecule type" value="Genomic_DNA"/>
</dbReference>
<dbReference type="Gene3D" id="1.10.1280.10">
    <property type="entry name" value="Di-copper center containing domain from catechol oxidase"/>
    <property type="match status" value="1"/>
</dbReference>
<comment type="caution">
    <text evidence="3">The sequence shown here is derived from an EMBL/GenBank/DDBJ whole genome shotgun (WGS) entry which is preliminary data.</text>
</comment>
<gene>
    <name evidence="3" type="ORF">DF183_00940</name>
</gene>
<evidence type="ECO:0000259" key="2">
    <source>
        <dbReference type="Pfam" id="PF00372"/>
    </source>
</evidence>
<feature type="domain" description="Hemocyanin middle" evidence="2">
    <location>
        <begin position="96"/>
        <end position="150"/>
    </location>
</feature>
<evidence type="ECO:0000256" key="1">
    <source>
        <dbReference type="SAM" id="SignalP"/>
    </source>
</evidence>
<feature type="signal peptide" evidence="1">
    <location>
        <begin position="1"/>
        <end position="32"/>
    </location>
</feature>
<dbReference type="Proteomes" id="UP000245216">
    <property type="component" value="Unassembled WGS sequence"/>
</dbReference>
<evidence type="ECO:0000313" key="4">
    <source>
        <dbReference type="Proteomes" id="UP000245216"/>
    </source>
</evidence>
<dbReference type="AlphaFoldDB" id="A0A2U2BMY1"/>
<reference evidence="3 4" key="2">
    <citation type="submission" date="2018-05" db="EMBL/GenBank/DDBJ databases">
        <authorList>
            <person name="Lanie J.A."/>
            <person name="Ng W.-L."/>
            <person name="Kazmierczak K.M."/>
            <person name="Andrzejewski T.M."/>
            <person name="Davidsen T.M."/>
            <person name="Wayne K.J."/>
            <person name="Tettelin H."/>
            <person name="Glass J.I."/>
            <person name="Rusch D."/>
            <person name="Podicherti R."/>
            <person name="Tsui H.-C.T."/>
            <person name="Winkler M.E."/>
        </authorList>
    </citation>
    <scope>NUCLEOTIDE SEQUENCE [LARGE SCALE GENOMIC DNA]</scope>
    <source>
        <strain evidence="3 4">YBY</strain>
    </source>
</reference>
<feature type="chain" id="PRO_5015533497" description="Hemocyanin middle domain-containing protein" evidence="1">
    <location>
        <begin position="33"/>
        <end position="330"/>
    </location>
</feature>
<sequence length="330" mass="33217">MEQVMTTKTRFTSSRIVLLSLTASLVSMTAQADLLSHSALAIPASLKLNQSPGVINALATPPGPFETSVANIGQAVDNIAPLEIADTLRPIGLIRDEAAVDIEILERFRERIISAIDLGHIVDSSGVEITLDTAEDGIDILGSLIENANLPLNAGQAAGTLLHGVSDTVGSARGLLYNDPNNPYPISSTLNNLTGTLAATTDALLHGGDQLQPLLGVQTTALHSNAGLLAPVTNLADSLTGGLTGSTEANAGLLAPVTNLVSSVTGGLGGGNADNQGLLAPITALLGNGPANPSTAVTETPPANTVAATNAGLLSPVTGLVNGLLGAPPR</sequence>
<evidence type="ECO:0000313" key="3">
    <source>
        <dbReference type="EMBL" id="PWE15339.1"/>
    </source>
</evidence>
<dbReference type="SUPFAM" id="SSF48056">
    <property type="entry name" value="Di-copper centre-containing domain"/>
    <property type="match status" value="1"/>
</dbReference>
<protein>
    <recommendedName>
        <fullName evidence="2">Hemocyanin middle domain-containing protein</fullName>
    </recommendedName>
</protein>
<organism evidence="3 4">
    <name type="scientific">Alcaligenes faecalis</name>
    <dbReference type="NCBI Taxonomy" id="511"/>
    <lineage>
        <taxon>Bacteria</taxon>
        <taxon>Pseudomonadati</taxon>
        <taxon>Pseudomonadota</taxon>
        <taxon>Betaproteobacteria</taxon>
        <taxon>Burkholderiales</taxon>
        <taxon>Alcaligenaceae</taxon>
        <taxon>Alcaligenes</taxon>
    </lineage>
</organism>
<dbReference type="InterPro" id="IPR000896">
    <property type="entry name" value="Hemocyanin/hexamerin_mid_dom"/>
</dbReference>
<name>A0A2U2BMY1_ALCFA</name>
<keyword evidence="1" id="KW-0732">Signal</keyword>
<dbReference type="InterPro" id="IPR008922">
    <property type="entry name" value="Di-copper_centre_dom_sf"/>
</dbReference>
<reference evidence="3 4" key="1">
    <citation type="submission" date="2018-05" db="EMBL/GenBank/DDBJ databases">
        <title>Genome Sequence of an Efficient Indole-Degrading Bacterium, Alcaligenes sp.YBY.</title>
        <authorList>
            <person name="Yang B."/>
        </authorList>
    </citation>
    <scope>NUCLEOTIDE SEQUENCE [LARGE SCALE GENOMIC DNA]</scope>
    <source>
        <strain evidence="3 4">YBY</strain>
    </source>
</reference>
<accession>A0A2U2BMY1</accession>
<dbReference type="Pfam" id="PF00372">
    <property type="entry name" value="Hemocyanin_M"/>
    <property type="match status" value="1"/>
</dbReference>
<proteinExistence type="predicted"/>